<proteinExistence type="predicted"/>
<protein>
    <submittedName>
        <fullName evidence="1">Uncharacterized protein</fullName>
    </submittedName>
</protein>
<evidence type="ECO:0000313" key="1">
    <source>
        <dbReference type="EMBL" id="KAG5442680.1"/>
    </source>
</evidence>
<dbReference type="EMBL" id="NIRI02000056">
    <property type="protein sequence ID" value="KAG5442680.1"/>
    <property type="molecule type" value="Genomic_DNA"/>
</dbReference>
<name>A0A3R7JHS4_CLOSI</name>
<organism evidence="1 2">
    <name type="scientific">Clonorchis sinensis</name>
    <name type="common">Chinese liver fluke</name>
    <dbReference type="NCBI Taxonomy" id="79923"/>
    <lineage>
        <taxon>Eukaryota</taxon>
        <taxon>Metazoa</taxon>
        <taxon>Spiralia</taxon>
        <taxon>Lophotrochozoa</taxon>
        <taxon>Platyhelminthes</taxon>
        <taxon>Trematoda</taxon>
        <taxon>Digenea</taxon>
        <taxon>Opisthorchiida</taxon>
        <taxon>Opisthorchiata</taxon>
        <taxon>Opisthorchiidae</taxon>
        <taxon>Clonorchis</taxon>
    </lineage>
</organism>
<reference evidence="1 2" key="2">
    <citation type="journal article" date="2021" name="Genomics">
        <title>High-quality reference genome for Clonorchis sinensis.</title>
        <authorList>
            <person name="Young N.D."/>
            <person name="Stroehlein A.J."/>
            <person name="Kinkar L."/>
            <person name="Wang T."/>
            <person name="Sohn W.M."/>
            <person name="Chang B.C.H."/>
            <person name="Kaur P."/>
            <person name="Weisz D."/>
            <person name="Dudchenko O."/>
            <person name="Aiden E.L."/>
            <person name="Korhonen P.K."/>
            <person name="Gasser R.B."/>
        </authorList>
    </citation>
    <scope>NUCLEOTIDE SEQUENCE [LARGE SCALE GENOMIC DNA]</scope>
    <source>
        <strain evidence="1">Cs-k2</strain>
    </source>
</reference>
<keyword evidence="2" id="KW-1185">Reference proteome</keyword>
<comment type="caution">
    <text evidence="1">The sequence shown here is derived from an EMBL/GenBank/DDBJ whole genome shotgun (WGS) entry which is preliminary data.</text>
</comment>
<dbReference type="InParanoid" id="A0A3R7JHS4"/>
<gene>
    <name evidence="1" type="ORF">CSKR_110633</name>
</gene>
<dbReference type="AlphaFoldDB" id="A0A3R7JHS4"/>
<sequence length="98" mass="11426">MCCTRPPHTSVSTIFEILRYMYIRNALLIRLLKILPQPTTGFALLGAHHKQEIQLSSKHSPQISVNLMFYLNPNWTDFDKYTRLQTNSVLRETHLEPS</sequence>
<reference evidence="1 2" key="1">
    <citation type="journal article" date="2018" name="Biotechnol. Adv.">
        <title>Improved genomic resources and new bioinformatic workflow for the carcinogenic parasite Clonorchis sinensis: Biotechnological implications.</title>
        <authorList>
            <person name="Wang D."/>
            <person name="Korhonen P.K."/>
            <person name="Gasser R.B."/>
            <person name="Young N.D."/>
        </authorList>
    </citation>
    <scope>NUCLEOTIDE SEQUENCE [LARGE SCALE GENOMIC DNA]</scope>
    <source>
        <strain evidence="1">Cs-k2</strain>
    </source>
</reference>
<evidence type="ECO:0000313" key="2">
    <source>
        <dbReference type="Proteomes" id="UP000286415"/>
    </source>
</evidence>
<accession>A0A3R7JHS4</accession>
<dbReference type="Proteomes" id="UP000286415">
    <property type="component" value="Unassembled WGS sequence"/>
</dbReference>